<reference evidence="4" key="1">
    <citation type="submission" date="2014-05" db="EMBL/GenBank/DDBJ databases">
        <authorList>
            <person name="Kube M."/>
        </authorList>
    </citation>
    <scope>NUCLEOTIDE SEQUENCE [LARGE SCALE GENOMIC DNA]</scope>
</reference>
<keyword evidence="4" id="KW-1185">Reference proteome</keyword>
<dbReference type="PATRIC" id="fig|35623.3.peg.1145"/>
<evidence type="ECO:0000256" key="1">
    <source>
        <dbReference type="SAM" id="Coils"/>
    </source>
</evidence>
<gene>
    <name evidence="3" type="ORF">Aocu_11450</name>
</gene>
<evidence type="ECO:0000313" key="3">
    <source>
        <dbReference type="EMBL" id="CDR31218.1"/>
    </source>
</evidence>
<accession>A0A061ABP0</accession>
<organism evidence="3 4">
    <name type="scientific">Acholeplasma oculi</name>
    <dbReference type="NCBI Taxonomy" id="35623"/>
    <lineage>
        <taxon>Bacteria</taxon>
        <taxon>Bacillati</taxon>
        <taxon>Mycoplasmatota</taxon>
        <taxon>Mollicutes</taxon>
        <taxon>Acholeplasmatales</taxon>
        <taxon>Acholeplasmataceae</taxon>
        <taxon>Acholeplasma</taxon>
    </lineage>
</organism>
<keyword evidence="2" id="KW-0472">Membrane</keyword>
<protein>
    <submittedName>
        <fullName evidence="3">Uncharacterized protein</fullName>
    </submittedName>
</protein>
<feature type="transmembrane region" description="Helical" evidence="2">
    <location>
        <begin position="159"/>
        <end position="179"/>
    </location>
</feature>
<feature type="transmembrane region" description="Helical" evidence="2">
    <location>
        <begin position="12"/>
        <end position="37"/>
    </location>
</feature>
<feature type="coiled-coil region" evidence="1">
    <location>
        <begin position="201"/>
        <end position="237"/>
    </location>
</feature>
<feature type="transmembrane region" description="Helical" evidence="2">
    <location>
        <begin position="58"/>
        <end position="78"/>
    </location>
</feature>
<evidence type="ECO:0000313" key="4">
    <source>
        <dbReference type="Proteomes" id="UP000032434"/>
    </source>
</evidence>
<dbReference type="KEGG" id="aoc:Aocu_11450"/>
<keyword evidence="1" id="KW-0175">Coiled coil</keyword>
<feature type="transmembrane region" description="Helical" evidence="2">
    <location>
        <begin position="84"/>
        <end position="108"/>
    </location>
</feature>
<sequence length="242" mass="28030">MNEIQIKKSNVIFLYVKILMIIGLASGFFPGIIYLIAYFNFKKNKEMNEIPVKTVVVLIIYNSIITMVFVAIILINSVQAPFEFIPYTVVFGVISLFVFGLPLIPLLQLYQSTQSVYEKLIYSIILLIGSILLFGTSTANFTYIYMRSNYGHDSLIDDLFGLLQFTAIVGIIYSVTIIVMESIKNHRYKVFDNREEADKYFKELKEQKKISKQLMKEQKVQAKKNRYIAKLKKLKQQNNNIE</sequence>
<dbReference type="AlphaFoldDB" id="A0A061ABP0"/>
<keyword evidence="2" id="KW-1133">Transmembrane helix</keyword>
<dbReference type="RefSeq" id="WP_045749662.1">
    <property type="nucleotide sequence ID" value="NZ_FUZK01000001.1"/>
</dbReference>
<keyword evidence="2" id="KW-0812">Transmembrane</keyword>
<dbReference type="HOGENOM" id="CLU_1145273_0_0_14"/>
<dbReference type="Proteomes" id="UP000032434">
    <property type="component" value="Chromosome 1"/>
</dbReference>
<evidence type="ECO:0000256" key="2">
    <source>
        <dbReference type="SAM" id="Phobius"/>
    </source>
</evidence>
<dbReference type="EMBL" id="LK028559">
    <property type="protein sequence ID" value="CDR31218.1"/>
    <property type="molecule type" value="Genomic_DNA"/>
</dbReference>
<proteinExistence type="predicted"/>
<dbReference type="InParanoid" id="A0A061ABP0"/>
<name>A0A061ABP0_9MOLU</name>
<feature type="transmembrane region" description="Helical" evidence="2">
    <location>
        <begin position="120"/>
        <end position="139"/>
    </location>
</feature>